<dbReference type="Proteomes" id="UP000533637">
    <property type="component" value="Unassembled WGS sequence"/>
</dbReference>
<dbReference type="EMBL" id="JACHOC010000001">
    <property type="protein sequence ID" value="MBB4620390.1"/>
    <property type="molecule type" value="Genomic_DNA"/>
</dbReference>
<evidence type="ECO:0000259" key="3">
    <source>
        <dbReference type="Pfam" id="PF00326"/>
    </source>
</evidence>
<evidence type="ECO:0000256" key="2">
    <source>
        <dbReference type="SAM" id="SignalP"/>
    </source>
</evidence>
<reference evidence="4 5" key="1">
    <citation type="submission" date="2020-08" db="EMBL/GenBank/DDBJ databases">
        <title>Genomic Encyclopedia of Type Strains, Phase IV (KMG-IV): sequencing the most valuable type-strain genomes for metagenomic binning, comparative biology and taxonomic classification.</title>
        <authorList>
            <person name="Goeker M."/>
        </authorList>
    </citation>
    <scope>NUCLEOTIDE SEQUENCE [LARGE SCALE GENOMIC DNA]</scope>
    <source>
        <strain evidence="4 5">DSM 102983</strain>
    </source>
</reference>
<dbReference type="SUPFAM" id="SSF53474">
    <property type="entry name" value="alpha/beta-Hydrolases"/>
    <property type="match status" value="1"/>
</dbReference>
<dbReference type="Pfam" id="PF00326">
    <property type="entry name" value="Peptidase_S9"/>
    <property type="match status" value="1"/>
</dbReference>
<keyword evidence="2" id="KW-0732">Signal</keyword>
<evidence type="ECO:0000313" key="5">
    <source>
        <dbReference type="Proteomes" id="UP000533637"/>
    </source>
</evidence>
<dbReference type="RefSeq" id="WP_183668456.1">
    <property type="nucleotide sequence ID" value="NZ_BMPB01000006.1"/>
</dbReference>
<protein>
    <submittedName>
        <fullName evidence="4">Dipeptidyl aminopeptidase/acylaminoacyl peptidase</fullName>
    </submittedName>
</protein>
<dbReference type="Gene3D" id="3.40.50.1820">
    <property type="entry name" value="alpha/beta hydrolase"/>
    <property type="match status" value="1"/>
</dbReference>
<proteinExistence type="predicted"/>
<dbReference type="GO" id="GO:0004177">
    <property type="term" value="F:aminopeptidase activity"/>
    <property type="evidence" value="ECO:0007669"/>
    <property type="project" value="UniProtKB-KW"/>
</dbReference>
<feature type="domain" description="Peptidase S9 prolyl oligopeptidase catalytic" evidence="3">
    <location>
        <begin position="695"/>
        <end position="873"/>
    </location>
</feature>
<evidence type="ECO:0000256" key="1">
    <source>
        <dbReference type="ARBA" id="ARBA00022801"/>
    </source>
</evidence>
<dbReference type="SUPFAM" id="SSF82171">
    <property type="entry name" value="DPP6 N-terminal domain-like"/>
    <property type="match status" value="1"/>
</dbReference>
<name>A0ABR6KFV3_9BACT</name>
<dbReference type="PANTHER" id="PTHR42776">
    <property type="entry name" value="SERINE PEPTIDASE S9 FAMILY MEMBER"/>
    <property type="match status" value="1"/>
</dbReference>
<sequence>MGYLKQLVLLICLSAYCSVSAQEAKRAMTFDEMVNWKRITEQTISRDGKWVACKMEPWRGDASLFVYNAKGEMTASFLPAGHAEFSASSGYLLVTKKPELEKVEALKLKKTKEEDMPSDELVIFNLREKKETIDSLKSYKLSESADWIAYRRNSKSDTVLHVRALDGSKEMSFSDVKEFGFARKSNILYYSTDSTLCTYNPDKGSSLIFEGKGVISKVTFNDTGNKIAFLHCPDKDSTNTLYSLYLAENNAPARPIAEKKDNFLPAGWVISGNGDLRFSENSERIFFGTAPAPLQKDTTKLDENRPDVQIWKWDEDIQYTQQVYNKQKDLKKTYTAVYNINSNKSFQLADKNIPNLLTADEGNAPIALLSTNLPYATEQMWEGRSRYDIYTINMETGDRKQIKEAANTNMRLSPKGSYAYWYCVQDSSWYTYSIGNGKEYRLTTPATFAAWDEDNDVPDFPSPHGLAGWTADDRNILLYDRYDIWKFDPMAEVTPVNLTINGRKEQLSYRLIQLDKEDKFIDTKKSQLLLAFNEKTKGSGYYNASLSTPAVPKTLLAGNFMLKTPVKAKNADAVIYTSETFEQYPDIRLSDLSFKKSIQLTHGGDQQDKLNWGTAELVSWISLDGVPLEGVVYKPADFDPAKKYPVIVNFYERNSETLYAYHMPEPHRSTIDYHFYTSNGYIIFNPDVRYVDGYPGESCFNCVMPGITSLIAKGYVNEKGIGAQGHSWGGYQVAYLATRTNLFAAIESGAPVVNMFSAYGGIRWGSGLNRSFQYEHGQSRIGGTLWDSPLQYMENSPLFTMDKVETPILIMHNDNDGHVPWYQGIEYFVALKRLQKPVWLLNYTGEIHWPMRLANRIDFQKRMFQFFQHYLNNQPMPQWMSEGIPAVDQEFKLGY</sequence>
<dbReference type="PANTHER" id="PTHR42776:SF4">
    <property type="entry name" value="ACYLAMINO-ACID-RELEASING ENZYME"/>
    <property type="match status" value="1"/>
</dbReference>
<accession>A0ABR6KFV3</accession>
<dbReference type="InterPro" id="IPR029058">
    <property type="entry name" value="AB_hydrolase_fold"/>
</dbReference>
<organism evidence="4 5">
    <name type="scientific">Parabacteroides faecis</name>
    <dbReference type="NCBI Taxonomy" id="1217282"/>
    <lineage>
        <taxon>Bacteria</taxon>
        <taxon>Pseudomonadati</taxon>
        <taxon>Bacteroidota</taxon>
        <taxon>Bacteroidia</taxon>
        <taxon>Bacteroidales</taxon>
        <taxon>Tannerellaceae</taxon>
        <taxon>Parabacteroides</taxon>
    </lineage>
</organism>
<feature type="signal peptide" evidence="2">
    <location>
        <begin position="1"/>
        <end position="21"/>
    </location>
</feature>
<keyword evidence="4" id="KW-0645">Protease</keyword>
<evidence type="ECO:0000313" key="4">
    <source>
        <dbReference type="EMBL" id="MBB4620390.1"/>
    </source>
</evidence>
<keyword evidence="5" id="KW-1185">Reference proteome</keyword>
<comment type="caution">
    <text evidence="4">The sequence shown here is derived from an EMBL/GenBank/DDBJ whole genome shotgun (WGS) entry which is preliminary data.</text>
</comment>
<keyword evidence="1" id="KW-0378">Hydrolase</keyword>
<dbReference type="InterPro" id="IPR001375">
    <property type="entry name" value="Peptidase_S9_cat"/>
</dbReference>
<feature type="chain" id="PRO_5046739345" evidence="2">
    <location>
        <begin position="22"/>
        <end position="895"/>
    </location>
</feature>
<gene>
    <name evidence="4" type="ORF">GGQ57_000264</name>
</gene>
<keyword evidence="4" id="KW-0031">Aminopeptidase</keyword>